<protein>
    <recommendedName>
        <fullName evidence="3">beta-lactamase</fullName>
        <ecNumber evidence="3">3.5.2.6</ecNumber>
    </recommendedName>
</protein>
<dbReference type="InterPro" id="IPR000871">
    <property type="entry name" value="Beta-lactam_class-A"/>
</dbReference>
<evidence type="ECO:0000313" key="6">
    <source>
        <dbReference type="EMBL" id="HBP32039.1"/>
    </source>
</evidence>
<dbReference type="PANTHER" id="PTHR35333:SF3">
    <property type="entry name" value="BETA-LACTAMASE-TYPE TRANSPEPTIDASE FOLD CONTAINING PROTEIN"/>
    <property type="match status" value="1"/>
</dbReference>
<evidence type="ECO:0000256" key="3">
    <source>
        <dbReference type="ARBA" id="ARBA00012865"/>
    </source>
</evidence>
<name>A0A356LME7_9BURK</name>
<sequence length="287" mass="31018">MNRRRLLAGAMYGTAAYLLQPAFSFAQNEEKTAALLTALERHYGGRLGVAIHDTANGTRVAHRSDERFLICSTFKLLLTAAVLKRVDNGKELLEQRITFDKSAIVQWAPVAGLNVGQPGMSVLELCEATMIMSDNTAANLLLDTLGGPAALTAYARNLGDTKTRLDHIEPLNGIQQGDEDTTTPESMLENMKKILLGGALSSESRARLVRMFEMNQTGSQALKAGLPANWRIGDKTGAASDTSNDIAIITPPHREPLLVAAYYTNDKVNSTVHKAVLAKVGEIVAKM</sequence>
<dbReference type="GO" id="GO:0008800">
    <property type="term" value="F:beta-lactamase activity"/>
    <property type="evidence" value="ECO:0007669"/>
    <property type="project" value="UniProtKB-EC"/>
</dbReference>
<evidence type="ECO:0000256" key="1">
    <source>
        <dbReference type="ARBA" id="ARBA00001526"/>
    </source>
</evidence>
<proteinExistence type="inferred from homology"/>
<dbReference type="Pfam" id="PF13354">
    <property type="entry name" value="Beta-lactamase2"/>
    <property type="match status" value="1"/>
</dbReference>
<dbReference type="Proteomes" id="UP000264036">
    <property type="component" value="Unassembled WGS sequence"/>
</dbReference>
<feature type="signal peptide" evidence="4">
    <location>
        <begin position="1"/>
        <end position="26"/>
    </location>
</feature>
<evidence type="ECO:0000313" key="7">
    <source>
        <dbReference type="Proteomes" id="UP000264036"/>
    </source>
</evidence>
<comment type="catalytic activity">
    <reaction evidence="1">
        <text>a beta-lactam + H2O = a substituted beta-amino acid</text>
        <dbReference type="Rhea" id="RHEA:20401"/>
        <dbReference type="ChEBI" id="CHEBI:15377"/>
        <dbReference type="ChEBI" id="CHEBI:35627"/>
        <dbReference type="ChEBI" id="CHEBI:140347"/>
        <dbReference type="EC" id="3.5.2.6"/>
    </reaction>
</comment>
<dbReference type="PRINTS" id="PR00118">
    <property type="entry name" value="BLACTAMASEA"/>
</dbReference>
<dbReference type="GO" id="GO:0030655">
    <property type="term" value="P:beta-lactam antibiotic catabolic process"/>
    <property type="evidence" value="ECO:0007669"/>
    <property type="project" value="InterPro"/>
</dbReference>
<feature type="chain" id="PRO_5016727117" description="beta-lactamase" evidence="4">
    <location>
        <begin position="27"/>
        <end position="287"/>
    </location>
</feature>
<comment type="caution">
    <text evidence="6">The sequence shown here is derived from an EMBL/GenBank/DDBJ whole genome shotgun (WGS) entry which is preliminary data.</text>
</comment>
<reference evidence="6 7" key="1">
    <citation type="journal article" date="2018" name="Nat. Biotechnol.">
        <title>A standardized bacterial taxonomy based on genome phylogeny substantially revises the tree of life.</title>
        <authorList>
            <person name="Parks D.H."/>
            <person name="Chuvochina M."/>
            <person name="Waite D.W."/>
            <person name="Rinke C."/>
            <person name="Skarshewski A."/>
            <person name="Chaumeil P.A."/>
            <person name="Hugenholtz P."/>
        </authorList>
    </citation>
    <scope>NUCLEOTIDE SEQUENCE [LARGE SCALE GENOMIC DNA]</scope>
    <source>
        <strain evidence="6">UBA10707</strain>
    </source>
</reference>
<evidence type="ECO:0000259" key="5">
    <source>
        <dbReference type="Pfam" id="PF13354"/>
    </source>
</evidence>
<accession>A0A356LME7</accession>
<dbReference type="EMBL" id="DOEK01000047">
    <property type="protein sequence ID" value="HBP32039.1"/>
    <property type="molecule type" value="Genomic_DNA"/>
</dbReference>
<keyword evidence="4" id="KW-0732">Signal</keyword>
<organism evidence="6 7">
    <name type="scientific">Advenella kashmirensis</name>
    <dbReference type="NCBI Taxonomy" id="310575"/>
    <lineage>
        <taxon>Bacteria</taxon>
        <taxon>Pseudomonadati</taxon>
        <taxon>Pseudomonadota</taxon>
        <taxon>Betaproteobacteria</taxon>
        <taxon>Burkholderiales</taxon>
        <taxon>Alcaligenaceae</taxon>
    </lineage>
</organism>
<dbReference type="InterPro" id="IPR045155">
    <property type="entry name" value="Beta-lactam_cat"/>
</dbReference>
<dbReference type="EC" id="3.5.2.6" evidence="3"/>
<evidence type="ECO:0000256" key="4">
    <source>
        <dbReference type="SAM" id="SignalP"/>
    </source>
</evidence>
<comment type="similarity">
    <text evidence="2">Belongs to the class-A beta-lactamase family.</text>
</comment>
<gene>
    <name evidence="6" type="ORF">DD666_21845</name>
</gene>
<dbReference type="PANTHER" id="PTHR35333">
    <property type="entry name" value="BETA-LACTAMASE"/>
    <property type="match status" value="1"/>
</dbReference>
<dbReference type="AlphaFoldDB" id="A0A356LME7"/>
<dbReference type="SUPFAM" id="SSF56601">
    <property type="entry name" value="beta-lactamase/transpeptidase-like"/>
    <property type="match status" value="1"/>
</dbReference>
<dbReference type="InterPro" id="IPR012338">
    <property type="entry name" value="Beta-lactam/transpept-like"/>
</dbReference>
<feature type="domain" description="Beta-lactamase class A catalytic" evidence="5">
    <location>
        <begin position="48"/>
        <end position="262"/>
    </location>
</feature>
<dbReference type="Gene3D" id="3.40.710.10">
    <property type="entry name" value="DD-peptidase/beta-lactamase superfamily"/>
    <property type="match status" value="1"/>
</dbReference>
<dbReference type="NCBIfam" id="NF033103">
    <property type="entry name" value="bla_class_A"/>
    <property type="match status" value="1"/>
</dbReference>
<dbReference type="GO" id="GO:0046677">
    <property type="term" value="P:response to antibiotic"/>
    <property type="evidence" value="ECO:0007669"/>
    <property type="project" value="InterPro"/>
</dbReference>
<evidence type="ECO:0000256" key="2">
    <source>
        <dbReference type="ARBA" id="ARBA00009009"/>
    </source>
</evidence>